<accession>A0AAV4XXC1</accession>
<comment type="caution">
    <text evidence="1">The sequence shown here is derived from an EMBL/GenBank/DDBJ whole genome shotgun (WGS) entry which is preliminary data.</text>
</comment>
<sequence>MLHIKRKKPADMAQVKRRLVYGGFKLSRRLINKDRSHVFSPFQNIKNKRLGIIEPLQLDVSRSNKAKEHLFVRRFGML</sequence>
<dbReference type="AlphaFoldDB" id="A0AAV4XXC1"/>
<protein>
    <submittedName>
        <fullName evidence="1">Uncharacterized protein</fullName>
    </submittedName>
</protein>
<name>A0AAV4XXC1_CAEEX</name>
<organism evidence="1 2">
    <name type="scientific">Caerostris extrusa</name>
    <name type="common">Bark spider</name>
    <name type="synonym">Caerostris bankana</name>
    <dbReference type="NCBI Taxonomy" id="172846"/>
    <lineage>
        <taxon>Eukaryota</taxon>
        <taxon>Metazoa</taxon>
        <taxon>Ecdysozoa</taxon>
        <taxon>Arthropoda</taxon>
        <taxon>Chelicerata</taxon>
        <taxon>Arachnida</taxon>
        <taxon>Araneae</taxon>
        <taxon>Araneomorphae</taxon>
        <taxon>Entelegynae</taxon>
        <taxon>Araneoidea</taxon>
        <taxon>Araneidae</taxon>
        <taxon>Caerostris</taxon>
    </lineage>
</organism>
<evidence type="ECO:0000313" key="1">
    <source>
        <dbReference type="EMBL" id="GIY98840.1"/>
    </source>
</evidence>
<dbReference type="EMBL" id="BPLR01000973">
    <property type="protein sequence ID" value="GIY98840.1"/>
    <property type="molecule type" value="Genomic_DNA"/>
</dbReference>
<gene>
    <name evidence="1" type="ORF">CEXT_189731</name>
</gene>
<reference evidence="1 2" key="1">
    <citation type="submission" date="2021-06" db="EMBL/GenBank/DDBJ databases">
        <title>Caerostris extrusa draft genome.</title>
        <authorList>
            <person name="Kono N."/>
            <person name="Arakawa K."/>
        </authorList>
    </citation>
    <scope>NUCLEOTIDE SEQUENCE [LARGE SCALE GENOMIC DNA]</scope>
</reference>
<evidence type="ECO:0000313" key="2">
    <source>
        <dbReference type="Proteomes" id="UP001054945"/>
    </source>
</evidence>
<dbReference type="Proteomes" id="UP001054945">
    <property type="component" value="Unassembled WGS sequence"/>
</dbReference>
<proteinExistence type="predicted"/>
<keyword evidence="2" id="KW-1185">Reference proteome</keyword>